<dbReference type="Proteomes" id="UP000300879">
    <property type="component" value="Chromosome"/>
</dbReference>
<dbReference type="AlphaFoldDB" id="A0A4P8XQ85"/>
<organism evidence="1 2">
    <name type="scientific">Paenibacillus algicola</name>
    <dbReference type="NCBI Taxonomy" id="2565926"/>
    <lineage>
        <taxon>Bacteria</taxon>
        <taxon>Bacillati</taxon>
        <taxon>Bacillota</taxon>
        <taxon>Bacilli</taxon>
        <taxon>Bacillales</taxon>
        <taxon>Paenibacillaceae</taxon>
        <taxon>Paenibacillus</taxon>
    </lineage>
</organism>
<name>A0A4P8XQ85_9BACL</name>
<evidence type="ECO:0000313" key="1">
    <source>
        <dbReference type="EMBL" id="QCT04858.1"/>
    </source>
</evidence>
<protein>
    <submittedName>
        <fullName evidence="1">Uncharacterized protein</fullName>
    </submittedName>
</protein>
<proteinExistence type="predicted"/>
<accession>A0A4P8XQ85</accession>
<reference evidence="1 2" key="1">
    <citation type="submission" date="2019-05" db="EMBL/GenBank/DDBJ databases">
        <authorList>
            <person name="Chen C."/>
        </authorList>
    </citation>
    <scope>NUCLEOTIDE SEQUENCE [LARGE SCALE GENOMIC DNA]</scope>
    <source>
        <strain evidence="1 2">HB172198</strain>
    </source>
</reference>
<keyword evidence="2" id="KW-1185">Reference proteome</keyword>
<dbReference type="KEGG" id="palo:E6C60_4153"/>
<sequence>MDLRNSIAHGNESSSEVGRRFTPDDLQKRFENINEYCSYIILVFQNYIEKKHYLKTV</sequence>
<dbReference type="EMBL" id="CP040396">
    <property type="protein sequence ID" value="QCT04858.1"/>
    <property type="molecule type" value="Genomic_DNA"/>
</dbReference>
<gene>
    <name evidence="1" type="ORF">E6C60_4153</name>
</gene>
<evidence type="ECO:0000313" key="2">
    <source>
        <dbReference type="Proteomes" id="UP000300879"/>
    </source>
</evidence>